<dbReference type="EMBL" id="LN871599">
    <property type="protein sequence ID" value="SIO73725.1"/>
    <property type="molecule type" value="Genomic_DNA"/>
</dbReference>
<dbReference type="KEGG" id="bmic:BmR1_04g07130"/>
<evidence type="ECO:0000313" key="3">
    <source>
        <dbReference type="Proteomes" id="UP000002899"/>
    </source>
</evidence>
<reference evidence="2 3" key="3">
    <citation type="journal article" date="2016" name="Sci. Rep.">
        <title>Genome-wide diversity and gene expression profiling of Babesia microti isolates identify polymorphic genes that mediate host-pathogen interactions.</title>
        <authorList>
            <person name="Silva J.C."/>
            <person name="Cornillot E."/>
            <person name="McCracken C."/>
            <person name="Usmani-Brown S."/>
            <person name="Dwivedi A."/>
            <person name="Ifeonu O.O."/>
            <person name="Crabtree J."/>
            <person name="Gotia H.T."/>
            <person name="Virji A.Z."/>
            <person name="Reynes C."/>
            <person name="Colinge J."/>
            <person name="Kumar V."/>
            <person name="Lawres L."/>
            <person name="Pazzi J.E."/>
            <person name="Pablo J.V."/>
            <person name="Hung C."/>
            <person name="Brancato J."/>
            <person name="Kumari P."/>
            <person name="Orvis J."/>
            <person name="Tretina K."/>
            <person name="Chibucos M."/>
            <person name="Ott S."/>
            <person name="Sadzewicz L."/>
            <person name="Sengamalay N."/>
            <person name="Shetty A.C."/>
            <person name="Su Q."/>
            <person name="Tallon L."/>
            <person name="Fraser C.M."/>
            <person name="Frutos R."/>
            <person name="Molina D.M."/>
            <person name="Krause P.J."/>
            <person name="Ben Mamoun C."/>
        </authorList>
    </citation>
    <scope>NUCLEOTIDE SEQUENCE [LARGE SCALE GENOMIC DNA]</scope>
    <source>
        <strain evidence="2 3">RI</strain>
    </source>
</reference>
<feature type="region of interest" description="Disordered" evidence="1">
    <location>
        <begin position="16"/>
        <end position="115"/>
    </location>
</feature>
<accession>A0A1N6LXX8</accession>
<dbReference type="GeneID" id="24426073"/>
<feature type="compositionally biased region" description="Basic and acidic residues" evidence="1">
    <location>
        <begin position="87"/>
        <end position="100"/>
    </location>
</feature>
<gene>
    <name evidence="2" type="ORF">BmR1_04g07130</name>
</gene>
<protein>
    <submittedName>
        <fullName evidence="2">Uncharacterized protein</fullName>
    </submittedName>
</protein>
<feature type="compositionally biased region" description="Basic and acidic residues" evidence="1">
    <location>
        <begin position="21"/>
        <end position="36"/>
    </location>
</feature>
<keyword evidence="3" id="KW-1185">Reference proteome</keyword>
<dbReference type="Proteomes" id="UP000002899">
    <property type="component" value="Chromosome IV"/>
</dbReference>
<evidence type="ECO:0000256" key="1">
    <source>
        <dbReference type="SAM" id="MobiDB-lite"/>
    </source>
</evidence>
<sequence>MVQTRSQLKRQLQCGTANYADDSKNTTDLIDKKLNETKNNTNFEKKHLEHSSESGESFVSESRNSESALDYSPESESSSETELLPETESKFTEHLFKKPESPSSLEASSPDTPFGPYPLDLEPLESVFKKSARQPTYPSESGLNNFNKKFNGNIFHRDYESSESNNQTESSLLLSDSSDYRRQRARRFYREY</sequence>
<feature type="compositionally biased region" description="Basic and acidic residues" evidence="1">
    <location>
        <begin position="43"/>
        <end position="53"/>
    </location>
</feature>
<reference evidence="2 3" key="1">
    <citation type="journal article" date="2012" name="Nucleic Acids Res.">
        <title>Sequencing of the smallest Apicomplexan genome from the human pathogen Babesia microti.</title>
        <authorList>
            <person name="Cornillot E."/>
            <person name="Hadj-Kaddour K."/>
            <person name="Dassouli A."/>
            <person name="Noel B."/>
            <person name="Ranwez V."/>
            <person name="Vacherie B."/>
            <person name="Augagneur Y."/>
            <person name="Bres V."/>
            <person name="Duclos A."/>
            <person name="Randazzo S."/>
            <person name="Carcy B."/>
            <person name="Debierre-Grockiego F."/>
            <person name="Delbecq S."/>
            <person name="Moubri-Menage K."/>
            <person name="Shams-Eldin H."/>
            <person name="Usmani-Brown S."/>
            <person name="Bringaud F."/>
            <person name="Wincker P."/>
            <person name="Vivares C.P."/>
            <person name="Schwarz R.T."/>
            <person name="Schetters T.P."/>
            <person name="Krause P.J."/>
            <person name="Gorenflot A."/>
            <person name="Berry V."/>
            <person name="Barbe V."/>
            <person name="Ben Mamoun C."/>
        </authorList>
    </citation>
    <scope>NUCLEOTIDE SEQUENCE [LARGE SCALE GENOMIC DNA]</scope>
    <source>
        <strain evidence="2 3">RI</strain>
    </source>
</reference>
<feature type="compositionally biased region" description="Low complexity" evidence="1">
    <location>
        <begin position="101"/>
        <end position="110"/>
    </location>
</feature>
<feature type="compositionally biased region" description="Low complexity" evidence="1">
    <location>
        <begin position="162"/>
        <end position="177"/>
    </location>
</feature>
<organism evidence="2 3">
    <name type="scientific">Babesia microti (strain RI)</name>
    <dbReference type="NCBI Taxonomy" id="1133968"/>
    <lineage>
        <taxon>Eukaryota</taxon>
        <taxon>Sar</taxon>
        <taxon>Alveolata</taxon>
        <taxon>Apicomplexa</taxon>
        <taxon>Aconoidasida</taxon>
        <taxon>Piroplasmida</taxon>
        <taxon>Babesiidae</taxon>
        <taxon>Babesia</taxon>
    </lineage>
</organism>
<evidence type="ECO:0000313" key="2">
    <source>
        <dbReference type="EMBL" id="SIO73725.1"/>
    </source>
</evidence>
<reference evidence="2 3" key="2">
    <citation type="journal article" date="2013" name="PLoS ONE">
        <title>Whole genome mapping and re-organization of the nuclear and mitochondrial genomes of Babesia microti isolates.</title>
        <authorList>
            <person name="Cornillot E."/>
            <person name="Dassouli A."/>
            <person name="Garg A."/>
            <person name="Pachikara N."/>
            <person name="Randazzo S."/>
            <person name="Depoix D."/>
            <person name="Carcy B."/>
            <person name="Delbecq S."/>
            <person name="Frutos R."/>
            <person name="Silva J.C."/>
            <person name="Sutton R."/>
            <person name="Krause P.J."/>
            <person name="Mamoun C.B."/>
        </authorList>
    </citation>
    <scope>NUCLEOTIDE SEQUENCE [LARGE SCALE GENOMIC DNA]</scope>
    <source>
        <strain evidence="2 3">RI</strain>
    </source>
</reference>
<dbReference type="RefSeq" id="XP_021337791.1">
    <property type="nucleotide sequence ID" value="XM_021482580.1"/>
</dbReference>
<dbReference type="AlphaFoldDB" id="A0A1N6LXX8"/>
<dbReference type="VEuPathDB" id="PiroplasmaDB:BmR1_04g07130"/>
<name>A0A1N6LXX8_BABMR</name>
<feature type="region of interest" description="Disordered" evidence="1">
    <location>
        <begin position="157"/>
        <end position="177"/>
    </location>
</feature>
<proteinExistence type="predicted"/>